<gene>
    <name evidence="10" type="ORF">SAMN04487936_108173</name>
</gene>
<feature type="transmembrane region" description="Helical" evidence="8">
    <location>
        <begin position="237"/>
        <end position="255"/>
    </location>
</feature>
<feature type="transmembrane region" description="Helical" evidence="8">
    <location>
        <begin position="37"/>
        <end position="58"/>
    </location>
</feature>
<sequence>MTPALRIMKEQLINFPLILRLALFEIKGKYQMHYLGILWQIINPMIQVGVYWFVFGVGLRQGGAVGDTPFIVYLLLGIVPWFFISPSIVQGSNSIYSKVNLVSKMNFPVSVLPSITILGNAVNFAFMMILLFAVVFAHGIYGGVSLIQLPYYLLCMFTFMYAFTLFSSTISAIIRDYQLLVQSVMRMLFFVTPIFWSMDSFPEKLQTVIKLNPFAYIVNGFRDTFLGGGWFYEDWRYMLYFWSITILILLVGSTLHENFKSKFVDYL</sequence>
<dbReference type="PROSITE" id="PS51012">
    <property type="entry name" value="ABC_TM2"/>
    <property type="match status" value="1"/>
</dbReference>
<evidence type="ECO:0000256" key="1">
    <source>
        <dbReference type="ARBA" id="ARBA00004651"/>
    </source>
</evidence>
<comment type="similarity">
    <text evidence="2 8">Belongs to the ABC-2 integral membrane protein family.</text>
</comment>
<accession>A0A1I3XGF7</accession>
<dbReference type="EMBL" id="FOSB01000008">
    <property type="protein sequence ID" value="SFK18449.1"/>
    <property type="molecule type" value="Genomic_DNA"/>
</dbReference>
<keyword evidence="4 8" id="KW-1003">Cell membrane</keyword>
<evidence type="ECO:0000256" key="5">
    <source>
        <dbReference type="ARBA" id="ARBA00022692"/>
    </source>
</evidence>
<feature type="transmembrane region" description="Helical" evidence="8">
    <location>
        <begin position="179"/>
        <end position="198"/>
    </location>
</feature>
<keyword evidence="6 8" id="KW-1133">Transmembrane helix</keyword>
<evidence type="ECO:0000259" key="9">
    <source>
        <dbReference type="PROSITE" id="PS51012"/>
    </source>
</evidence>
<proteinExistence type="inferred from homology"/>
<evidence type="ECO:0000256" key="3">
    <source>
        <dbReference type="ARBA" id="ARBA00022448"/>
    </source>
</evidence>
<dbReference type="GO" id="GO:0140359">
    <property type="term" value="F:ABC-type transporter activity"/>
    <property type="evidence" value="ECO:0007669"/>
    <property type="project" value="InterPro"/>
</dbReference>
<feature type="transmembrane region" description="Helical" evidence="8">
    <location>
        <begin position="149"/>
        <end position="167"/>
    </location>
</feature>
<dbReference type="RefSeq" id="WP_075037310.1">
    <property type="nucleotide sequence ID" value="NZ_FOSB01000008.1"/>
</dbReference>
<evidence type="ECO:0000256" key="6">
    <source>
        <dbReference type="ARBA" id="ARBA00022989"/>
    </source>
</evidence>
<reference evidence="11" key="1">
    <citation type="submission" date="2016-10" db="EMBL/GenBank/DDBJ databases">
        <authorList>
            <person name="Varghese N."/>
            <person name="Submissions S."/>
        </authorList>
    </citation>
    <scope>NUCLEOTIDE SEQUENCE [LARGE SCALE GENOMIC DNA]</scope>
    <source>
        <strain evidence="11">CGMCC 1.3704</strain>
    </source>
</reference>
<dbReference type="AlphaFoldDB" id="A0A1I3XGF7"/>
<evidence type="ECO:0000256" key="7">
    <source>
        <dbReference type="ARBA" id="ARBA00023136"/>
    </source>
</evidence>
<evidence type="ECO:0000313" key="10">
    <source>
        <dbReference type="EMBL" id="SFK18449.1"/>
    </source>
</evidence>
<keyword evidence="7 8" id="KW-0472">Membrane</keyword>
<feature type="domain" description="ABC transmembrane type-2" evidence="9">
    <location>
        <begin position="35"/>
        <end position="259"/>
    </location>
</feature>
<comment type="subcellular location">
    <subcellularLocation>
        <location evidence="1 8">Cell membrane</location>
        <topology evidence="1 8">Multi-pass membrane protein</topology>
    </subcellularLocation>
</comment>
<dbReference type="InterPro" id="IPR047817">
    <property type="entry name" value="ABC2_TM_bact-type"/>
</dbReference>
<evidence type="ECO:0000256" key="2">
    <source>
        <dbReference type="ARBA" id="ARBA00007783"/>
    </source>
</evidence>
<keyword evidence="3 8" id="KW-0813">Transport</keyword>
<keyword evidence="5 8" id="KW-0812">Transmembrane</keyword>
<dbReference type="Pfam" id="PF01061">
    <property type="entry name" value="ABC2_membrane"/>
    <property type="match status" value="1"/>
</dbReference>
<organism evidence="10 11">
    <name type="scientific">Halobacillus dabanensis</name>
    <dbReference type="NCBI Taxonomy" id="240302"/>
    <lineage>
        <taxon>Bacteria</taxon>
        <taxon>Bacillati</taxon>
        <taxon>Bacillota</taxon>
        <taxon>Bacilli</taxon>
        <taxon>Bacillales</taxon>
        <taxon>Bacillaceae</taxon>
        <taxon>Halobacillus</taxon>
    </lineage>
</organism>
<dbReference type="GO" id="GO:0005886">
    <property type="term" value="C:plasma membrane"/>
    <property type="evidence" value="ECO:0007669"/>
    <property type="project" value="UniProtKB-SubCell"/>
</dbReference>
<keyword evidence="11" id="KW-1185">Reference proteome</keyword>
<protein>
    <recommendedName>
        <fullName evidence="8">Transport permease protein</fullName>
    </recommendedName>
</protein>
<evidence type="ECO:0000256" key="4">
    <source>
        <dbReference type="ARBA" id="ARBA00022475"/>
    </source>
</evidence>
<dbReference type="Proteomes" id="UP000183557">
    <property type="component" value="Unassembled WGS sequence"/>
</dbReference>
<name>A0A1I3XGF7_HALDA</name>
<dbReference type="OrthoDB" id="9794365at2"/>
<feature type="transmembrane region" description="Helical" evidence="8">
    <location>
        <begin position="70"/>
        <end position="89"/>
    </location>
</feature>
<dbReference type="InterPro" id="IPR013525">
    <property type="entry name" value="ABC2_TM"/>
</dbReference>
<dbReference type="GO" id="GO:0015920">
    <property type="term" value="P:lipopolysaccharide transport"/>
    <property type="evidence" value="ECO:0007669"/>
    <property type="project" value="TreeGrafter"/>
</dbReference>
<evidence type="ECO:0000313" key="11">
    <source>
        <dbReference type="Proteomes" id="UP000183557"/>
    </source>
</evidence>
<dbReference type="PANTHER" id="PTHR30413:SF10">
    <property type="entry name" value="CAPSULE POLYSACCHARIDE EXPORT INNER-MEMBRANE PROTEIN CTRC"/>
    <property type="match status" value="1"/>
</dbReference>
<dbReference type="PANTHER" id="PTHR30413">
    <property type="entry name" value="INNER MEMBRANE TRANSPORT PERMEASE"/>
    <property type="match status" value="1"/>
</dbReference>
<evidence type="ECO:0000256" key="8">
    <source>
        <dbReference type="RuleBase" id="RU361157"/>
    </source>
</evidence>
<feature type="transmembrane region" description="Helical" evidence="8">
    <location>
        <begin position="110"/>
        <end position="137"/>
    </location>
</feature>